<proteinExistence type="predicted"/>
<sequence length="179" mass="20625">MKEEGKNLPTLKHTLIQDRVMVVFTLGKELFHLIASEGWNEEVKVRIQPWRQVEACQNLHYVMIKSMEDNHKAVRGYLALEDQSPIPNHTIPSMDMLIWNCRGVGNQRFKRTMRELVQIHKPELLILIETKVEFKSVGMFINCMGFTASAHMDPIGRSGGIWMIWNPNVVNVRVVEASS</sequence>
<keyword evidence="2" id="KW-1185">Reference proteome</keyword>
<gene>
    <name evidence="1" type="ORF">LOK49_LG06G01259</name>
</gene>
<dbReference type="EMBL" id="CM045762">
    <property type="protein sequence ID" value="KAI8011607.1"/>
    <property type="molecule type" value="Genomic_DNA"/>
</dbReference>
<name>A0ACC0HGE1_9ERIC</name>
<protein>
    <submittedName>
        <fullName evidence="1">Uncharacterized protein</fullName>
    </submittedName>
</protein>
<evidence type="ECO:0000313" key="1">
    <source>
        <dbReference type="EMBL" id="KAI8011607.1"/>
    </source>
</evidence>
<organism evidence="1 2">
    <name type="scientific">Camellia lanceoleosa</name>
    <dbReference type="NCBI Taxonomy" id="1840588"/>
    <lineage>
        <taxon>Eukaryota</taxon>
        <taxon>Viridiplantae</taxon>
        <taxon>Streptophyta</taxon>
        <taxon>Embryophyta</taxon>
        <taxon>Tracheophyta</taxon>
        <taxon>Spermatophyta</taxon>
        <taxon>Magnoliopsida</taxon>
        <taxon>eudicotyledons</taxon>
        <taxon>Gunneridae</taxon>
        <taxon>Pentapetalae</taxon>
        <taxon>asterids</taxon>
        <taxon>Ericales</taxon>
        <taxon>Theaceae</taxon>
        <taxon>Camellia</taxon>
    </lineage>
</organism>
<dbReference type="Proteomes" id="UP001060215">
    <property type="component" value="Chromosome 5"/>
</dbReference>
<accession>A0ACC0HGE1</accession>
<evidence type="ECO:0000313" key="2">
    <source>
        <dbReference type="Proteomes" id="UP001060215"/>
    </source>
</evidence>
<reference evidence="1 2" key="1">
    <citation type="journal article" date="2022" name="Plant J.">
        <title>Chromosome-level genome of Camellia lanceoleosa provides a valuable resource for understanding genome evolution and self-incompatibility.</title>
        <authorList>
            <person name="Gong W."/>
            <person name="Xiao S."/>
            <person name="Wang L."/>
            <person name="Liao Z."/>
            <person name="Chang Y."/>
            <person name="Mo W."/>
            <person name="Hu G."/>
            <person name="Li W."/>
            <person name="Zhao G."/>
            <person name="Zhu H."/>
            <person name="Hu X."/>
            <person name="Ji K."/>
            <person name="Xiang X."/>
            <person name="Song Q."/>
            <person name="Yuan D."/>
            <person name="Jin S."/>
            <person name="Zhang L."/>
        </authorList>
    </citation>
    <scope>NUCLEOTIDE SEQUENCE [LARGE SCALE GENOMIC DNA]</scope>
    <source>
        <strain evidence="1">SQ_2022a</strain>
    </source>
</reference>
<comment type="caution">
    <text evidence="1">The sequence shown here is derived from an EMBL/GenBank/DDBJ whole genome shotgun (WGS) entry which is preliminary data.</text>
</comment>